<dbReference type="Proteomes" id="UP000198287">
    <property type="component" value="Unassembled WGS sequence"/>
</dbReference>
<gene>
    <name evidence="2" type="ORF">Fcan01_22429</name>
</gene>
<dbReference type="AlphaFoldDB" id="A0A226DDK5"/>
<feature type="chain" id="PRO_5012511065" evidence="1">
    <location>
        <begin position="22"/>
        <end position="362"/>
    </location>
</feature>
<feature type="signal peptide" evidence="1">
    <location>
        <begin position="1"/>
        <end position="21"/>
    </location>
</feature>
<keyword evidence="3" id="KW-1185">Reference proteome</keyword>
<name>A0A226DDK5_FOLCA</name>
<comment type="caution">
    <text evidence="2">The sequence shown here is derived from an EMBL/GenBank/DDBJ whole genome shotgun (WGS) entry which is preliminary data.</text>
</comment>
<protein>
    <submittedName>
        <fullName evidence="2">Uncharacterized protein</fullName>
    </submittedName>
</protein>
<accession>A0A226DDK5</accession>
<organism evidence="2 3">
    <name type="scientific">Folsomia candida</name>
    <name type="common">Springtail</name>
    <dbReference type="NCBI Taxonomy" id="158441"/>
    <lineage>
        <taxon>Eukaryota</taxon>
        <taxon>Metazoa</taxon>
        <taxon>Ecdysozoa</taxon>
        <taxon>Arthropoda</taxon>
        <taxon>Hexapoda</taxon>
        <taxon>Collembola</taxon>
        <taxon>Entomobryomorpha</taxon>
        <taxon>Isotomoidea</taxon>
        <taxon>Isotomidae</taxon>
        <taxon>Proisotominae</taxon>
        <taxon>Folsomia</taxon>
    </lineage>
</organism>
<reference evidence="2 3" key="1">
    <citation type="submission" date="2015-12" db="EMBL/GenBank/DDBJ databases">
        <title>The genome of Folsomia candida.</title>
        <authorList>
            <person name="Faddeeva A."/>
            <person name="Derks M.F."/>
            <person name="Anvar Y."/>
            <person name="Smit S."/>
            <person name="Van Straalen N."/>
            <person name="Roelofs D."/>
        </authorList>
    </citation>
    <scope>NUCLEOTIDE SEQUENCE [LARGE SCALE GENOMIC DNA]</scope>
    <source>
        <strain evidence="2 3">VU population</strain>
        <tissue evidence="2">Whole body</tissue>
    </source>
</reference>
<keyword evidence="1" id="KW-0732">Signal</keyword>
<sequence length="362" mass="39997">MYLKLIAVCLLFQLTFRGIYAEFCTRVYETECKGFDDTCPAGFTREYYKVSGQVAQCRCVKAREYEDYLACKCRLAMEPCNPDGGNAAQYMCRIAWRDCSDTVKEGLCQGNLTSTKWKKYCCNDIASRCSTLVKRSENLSPPNNTADIVSLCGSQITQCLSNIRIRGFYCPRLASKCNQDIQNAIRGGTLFTSRDNITQLCGSEAAGCLPDDTIERIYCPGLISQCENLIQNSGEDVVKNELDVPQLCGAEITKCLSKEEIRRILCEPRIEKCVALIQNATLAGTVLNSTSQIEQVCGTGITSCLNEKSRDELFCGHLFVRCKLTLPGVISLSFLGAAKDLNEVCGKNVPQSLDCIEKGIFG</sequence>
<proteinExistence type="predicted"/>
<evidence type="ECO:0000313" key="3">
    <source>
        <dbReference type="Proteomes" id="UP000198287"/>
    </source>
</evidence>
<evidence type="ECO:0000256" key="1">
    <source>
        <dbReference type="SAM" id="SignalP"/>
    </source>
</evidence>
<dbReference type="EMBL" id="LNIX01000025">
    <property type="protein sequence ID" value="OXA42671.1"/>
    <property type="molecule type" value="Genomic_DNA"/>
</dbReference>
<evidence type="ECO:0000313" key="2">
    <source>
        <dbReference type="EMBL" id="OXA42671.1"/>
    </source>
</evidence>